<reference evidence="2" key="2">
    <citation type="submission" date="2023-01" db="EMBL/GenBank/DDBJ databases">
        <authorList>
            <person name="Sun Q."/>
            <person name="Evtushenko L."/>
        </authorList>
    </citation>
    <scope>NUCLEOTIDE SEQUENCE</scope>
    <source>
        <strain evidence="2">VKM Ac-2007</strain>
    </source>
</reference>
<evidence type="ECO:0000259" key="1">
    <source>
        <dbReference type="Pfam" id="PF07179"/>
    </source>
</evidence>
<reference evidence="2" key="1">
    <citation type="journal article" date="2014" name="Int. J. Syst. Evol. Microbiol.">
        <title>Complete genome sequence of Corynebacterium casei LMG S-19264T (=DSM 44701T), isolated from a smear-ripened cheese.</title>
        <authorList>
            <consortium name="US DOE Joint Genome Institute (JGI-PGF)"/>
            <person name="Walter F."/>
            <person name="Albersmeier A."/>
            <person name="Kalinowski J."/>
            <person name="Ruckert C."/>
        </authorList>
    </citation>
    <scope>NUCLEOTIDE SEQUENCE</scope>
    <source>
        <strain evidence="2">VKM Ac-2007</strain>
    </source>
</reference>
<gene>
    <name evidence="2" type="ORF">GCM10017600_82750</name>
</gene>
<dbReference type="AlphaFoldDB" id="A0A9W6MI44"/>
<dbReference type="Proteomes" id="UP001143474">
    <property type="component" value="Unassembled WGS sequence"/>
</dbReference>
<dbReference type="InterPro" id="IPR049975">
    <property type="entry name" value="SAV_915-like_dom"/>
</dbReference>
<dbReference type="NCBIfam" id="NF042914">
    <property type="entry name" value="SAV915_dom"/>
    <property type="match status" value="1"/>
</dbReference>
<organism evidence="2 3">
    <name type="scientific">Streptosporangium carneum</name>
    <dbReference type="NCBI Taxonomy" id="47481"/>
    <lineage>
        <taxon>Bacteria</taxon>
        <taxon>Bacillati</taxon>
        <taxon>Actinomycetota</taxon>
        <taxon>Actinomycetes</taxon>
        <taxon>Streptosporangiales</taxon>
        <taxon>Streptosporangiaceae</taxon>
        <taxon>Streptosporangium</taxon>
    </lineage>
</organism>
<comment type="caution">
    <text evidence="2">The sequence shown here is derived from an EMBL/GenBank/DDBJ whole genome shotgun (WGS) entry which is preliminary data.</text>
</comment>
<dbReference type="InterPro" id="IPR009839">
    <property type="entry name" value="SseB_N"/>
</dbReference>
<proteinExistence type="predicted"/>
<accession>A0A9W6MI44</accession>
<dbReference type="Pfam" id="PF07179">
    <property type="entry name" value="SseB"/>
    <property type="match status" value="1"/>
</dbReference>
<sequence length="93" mass="10012">MEISHRNDSPLLVPVRPGGGTLALRLFRTRAGERTAVAFTSRDRLVEALGDGHAWMWLDERALRGMVKDLGVVGIVVDPTGTVGGPHPSLWAA</sequence>
<evidence type="ECO:0000313" key="2">
    <source>
        <dbReference type="EMBL" id="GLK14862.1"/>
    </source>
</evidence>
<dbReference type="RefSeq" id="WP_271223094.1">
    <property type="nucleotide sequence ID" value="NZ_BAAAVD010000004.1"/>
</dbReference>
<name>A0A9W6MI44_9ACTN</name>
<dbReference type="EMBL" id="BSEV01000038">
    <property type="protein sequence ID" value="GLK14862.1"/>
    <property type="molecule type" value="Genomic_DNA"/>
</dbReference>
<keyword evidence="3" id="KW-1185">Reference proteome</keyword>
<protein>
    <recommendedName>
        <fullName evidence="1">SseB protein N-terminal domain-containing protein</fullName>
    </recommendedName>
</protein>
<feature type="domain" description="SseB protein N-terminal" evidence="1">
    <location>
        <begin position="10"/>
        <end position="84"/>
    </location>
</feature>
<evidence type="ECO:0000313" key="3">
    <source>
        <dbReference type="Proteomes" id="UP001143474"/>
    </source>
</evidence>